<dbReference type="KEGG" id="pmf:P9303_29831"/>
<dbReference type="SUPFAM" id="SSF53800">
    <property type="entry name" value="Chelatase"/>
    <property type="match status" value="1"/>
</dbReference>
<organism evidence="3 4">
    <name type="scientific">Prochlorococcus marinus (strain MIT 9303)</name>
    <dbReference type="NCBI Taxonomy" id="59922"/>
    <lineage>
        <taxon>Bacteria</taxon>
        <taxon>Bacillati</taxon>
        <taxon>Cyanobacteriota</taxon>
        <taxon>Cyanophyceae</taxon>
        <taxon>Synechococcales</taxon>
        <taxon>Prochlorococcaceae</taxon>
        <taxon>Prochlorococcus</taxon>
    </lineage>
</organism>
<protein>
    <submittedName>
        <fullName evidence="3">Possible DNA mismatch repair proteins</fullName>
    </submittedName>
</protein>
<dbReference type="HOGENOM" id="CLU_081002_0_0_3"/>
<evidence type="ECO:0000256" key="2">
    <source>
        <dbReference type="ARBA" id="ARBA00023239"/>
    </source>
</evidence>
<reference evidence="3 4" key="1">
    <citation type="journal article" date="2007" name="PLoS Genet.">
        <title>Patterns and implications of gene gain and loss in the evolution of Prochlorococcus.</title>
        <authorList>
            <person name="Kettler G.C."/>
            <person name="Martiny A.C."/>
            <person name="Huang K."/>
            <person name="Zucker J."/>
            <person name="Coleman M.L."/>
            <person name="Rodrigue S."/>
            <person name="Chen F."/>
            <person name="Lapidus A."/>
            <person name="Ferriera S."/>
            <person name="Johnson J."/>
            <person name="Steglich C."/>
            <person name="Church G.M."/>
            <person name="Richardson P."/>
            <person name="Chisholm S.W."/>
        </authorList>
    </citation>
    <scope>NUCLEOTIDE SEQUENCE [LARGE SCALE GENOMIC DNA]</scope>
    <source>
        <strain evidence="3 4">MIT 9303</strain>
    </source>
</reference>
<dbReference type="Pfam" id="PF01903">
    <property type="entry name" value="CbiX"/>
    <property type="match status" value="1"/>
</dbReference>
<gene>
    <name evidence="3" type="ordered locus">P9303_29831</name>
</gene>
<proteinExistence type="predicted"/>
<accession>A2CE03</accession>
<evidence type="ECO:0000313" key="4">
    <source>
        <dbReference type="Proteomes" id="UP000002274"/>
    </source>
</evidence>
<dbReference type="Gene3D" id="3.40.50.1400">
    <property type="match status" value="1"/>
</dbReference>
<dbReference type="Proteomes" id="UP000002274">
    <property type="component" value="Chromosome"/>
</dbReference>
<dbReference type="CDD" id="cd03416">
    <property type="entry name" value="CbiX_SirB_N"/>
    <property type="match status" value="1"/>
</dbReference>
<dbReference type="InterPro" id="IPR002762">
    <property type="entry name" value="CbiX-like"/>
</dbReference>
<keyword evidence="2" id="KW-0456">Lyase</keyword>
<keyword evidence="1" id="KW-0479">Metal-binding</keyword>
<evidence type="ECO:0000313" key="3">
    <source>
        <dbReference type="EMBL" id="ABM79713.1"/>
    </source>
</evidence>
<dbReference type="GO" id="GO:0046872">
    <property type="term" value="F:metal ion binding"/>
    <property type="evidence" value="ECO:0007669"/>
    <property type="project" value="UniProtKB-KW"/>
</dbReference>
<dbReference type="STRING" id="59922.P9303_29831"/>
<dbReference type="EMBL" id="CP000554">
    <property type="protein sequence ID" value="ABM79713.1"/>
    <property type="molecule type" value="Genomic_DNA"/>
</dbReference>
<name>A2CE03_PROM3</name>
<dbReference type="GO" id="GO:0016829">
    <property type="term" value="F:lyase activity"/>
    <property type="evidence" value="ECO:0007669"/>
    <property type="project" value="UniProtKB-KW"/>
</dbReference>
<evidence type="ECO:0000256" key="1">
    <source>
        <dbReference type="ARBA" id="ARBA00022723"/>
    </source>
</evidence>
<dbReference type="AlphaFoldDB" id="A2CE03"/>
<sequence>MNSFWPGDHSSSKEFATVCDSDGMPWLQSTIKTGMTSAVSDVLDPWPLLRKHEEDGCKRALRLIVHGRAGGYVPSCVRSFALQVAQRRGTPVLVEALTATDRHEQSADPIWLVPLLLLPGSHVREDVPLIRQRLQQQGVNTRLVPFLGAWPSWWRLLQEWVQRQDCRHGSLVLVHHPLRQGVAHRYLSLLQQRLALPMLSWDDWHADVASAKEASTPLFLALAPIQITETLRASGVMTSLLEIELLRLGLIDLLAALP</sequence>